<feature type="coiled-coil region" evidence="1">
    <location>
        <begin position="220"/>
        <end position="309"/>
    </location>
</feature>
<comment type="caution">
    <text evidence="3">The sequence shown here is derived from an EMBL/GenBank/DDBJ whole genome shotgun (WGS) entry which is preliminary data.</text>
</comment>
<name>A0A850HBN1_9SPHN</name>
<reference evidence="3 4" key="1">
    <citation type="submission" date="2020-06" db="EMBL/GenBank/DDBJ databases">
        <title>Altererythrobacter lutimaris sp. nov., a marine bacterium isolated from a tidal flat.</title>
        <authorList>
            <person name="Kim D."/>
            <person name="Yoo Y."/>
            <person name="Kim J.-J."/>
        </authorList>
    </citation>
    <scope>NUCLEOTIDE SEQUENCE [LARGE SCALE GENOMIC DNA]</scope>
    <source>
        <strain evidence="3 4">JGD-16</strain>
    </source>
</reference>
<keyword evidence="2" id="KW-1133">Transmembrane helix</keyword>
<keyword evidence="2" id="KW-0812">Transmembrane</keyword>
<evidence type="ECO:0000313" key="4">
    <source>
        <dbReference type="Proteomes" id="UP000546031"/>
    </source>
</evidence>
<dbReference type="PANTHER" id="PTHR32309">
    <property type="entry name" value="TYROSINE-PROTEIN KINASE"/>
    <property type="match status" value="1"/>
</dbReference>
<keyword evidence="2" id="KW-0472">Membrane</keyword>
<organism evidence="3 4">
    <name type="scientific">Altererythrobacter lutimaris</name>
    <dbReference type="NCBI Taxonomy" id="2743979"/>
    <lineage>
        <taxon>Bacteria</taxon>
        <taxon>Pseudomonadati</taxon>
        <taxon>Pseudomonadota</taxon>
        <taxon>Alphaproteobacteria</taxon>
        <taxon>Sphingomonadales</taxon>
        <taxon>Erythrobacteraceae</taxon>
        <taxon>Altererythrobacter</taxon>
    </lineage>
</organism>
<sequence length="364" mass="40160">MMERLKAVSPLFLAIVALPTLLAMVYFGLLAEDIYVSESRIVVSSTTKSSASPIDAVLGSTGISTSNQESDAVTEYVMSRDALEAVNADGLVREAYGNPAIFALDRFGWPIGDSFEHLYSYFSGKVMIQPGDSQRVLRLSVEAYTPEHAREINERLLKGAEQLVNDLSNRARSDAIEFSEGQVVEAREKARAASLALARFRDQQEVIDPQLQAQVGLQTIAQLQDQLTAARTQLQQMQAYTPRASQIPFLRTQIAQLEREIDAQTAKIAGGKESLSTNAARFQELTLASEFAEQQLAIALASLQEAQAEARRQQAYVERISEPSLPDFAIYPQRLRNIFATLVLGLLAWGVIAMLLVGIKEHRE</sequence>
<keyword evidence="1" id="KW-0175">Coiled coil</keyword>
<dbReference type="InterPro" id="IPR050445">
    <property type="entry name" value="Bact_polysacc_biosynth/exp"/>
</dbReference>
<gene>
    <name evidence="3" type="ORF">HUO12_08585</name>
</gene>
<dbReference type="GO" id="GO:0004713">
    <property type="term" value="F:protein tyrosine kinase activity"/>
    <property type="evidence" value="ECO:0007669"/>
    <property type="project" value="TreeGrafter"/>
</dbReference>
<dbReference type="EMBL" id="JABWTA010000001">
    <property type="protein sequence ID" value="NVE94950.1"/>
    <property type="molecule type" value="Genomic_DNA"/>
</dbReference>
<dbReference type="RefSeq" id="WP_176273172.1">
    <property type="nucleotide sequence ID" value="NZ_JABWTA010000001.1"/>
</dbReference>
<dbReference type="Proteomes" id="UP000546031">
    <property type="component" value="Unassembled WGS sequence"/>
</dbReference>
<proteinExistence type="predicted"/>
<feature type="transmembrane region" description="Helical" evidence="2">
    <location>
        <begin position="338"/>
        <end position="359"/>
    </location>
</feature>
<dbReference type="PANTHER" id="PTHR32309:SF13">
    <property type="entry name" value="FERRIC ENTEROBACTIN TRANSPORT PROTEIN FEPE"/>
    <property type="match status" value="1"/>
</dbReference>
<protein>
    <recommendedName>
        <fullName evidence="5">Capsule biosynthesis protein</fullName>
    </recommendedName>
</protein>
<keyword evidence="4" id="KW-1185">Reference proteome</keyword>
<evidence type="ECO:0000313" key="3">
    <source>
        <dbReference type="EMBL" id="NVE94950.1"/>
    </source>
</evidence>
<dbReference type="GO" id="GO:0005886">
    <property type="term" value="C:plasma membrane"/>
    <property type="evidence" value="ECO:0007669"/>
    <property type="project" value="TreeGrafter"/>
</dbReference>
<evidence type="ECO:0000256" key="1">
    <source>
        <dbReference type="SAM" id="Coils"/>
    </source>
</evidence>
<evidence type="ECO:0000256" key="2">
    <source>
        <dbReference type="SAM" id="Phobius"/>
    </source>
</evidence>
<evidence type="ECO:0008006" key="5">
    <source>
        <dbReference type="Google" id="ProtNLM"/>
    </source>
</evidence>
<accession>A0A850HBN1</accession>
<dbReference type="AlphaFoldDB" id="A0A850HBN1"/>